<reference evidence="1 2" key="1">
    <citation type="journal article" date="2015" name="Sci. Rep.">
        <title>The power of single molecule real-time sequencing technology in the de novo assembly of a eukaryotic genome.</title>
        <authorList>
            <person name="Sakai H."/>
            <person name="Naito K."/>
            <person name="Ogiso-Tanaka E."/>
            <person name="Takahashi Y."/>
            <person name="Iseki K."/>
            <person name="Muto C."/>
            <person name="Satou K."/>
            <person name="Teruya K."/>
            <person name="Shiroma A."/>
            <person name="Shimoji M."/>
            <person name="Hirano T."/>
            <person name="Itoh T."/>
            <person name="Kaga A."/>
            <person name="Tomooka N."/>
        </authorList>
    </citation>
    <scope>NUCLEOTIDE SEQUENCE [LARGE SCALE GENOMIC DNA]</scope>
    <source>
        <strain evidence="2">cv. Shumari</strain>
    </source>
</reference>
<sequence>GLPSYPKVTTNQDLKLPYFNCTFTKISPKSFLKAAKAKLFWYENGWKDLTKHVEGLRHKREVSYYYNHNAYDCSLY</sequence>
<feature type="non-terminal residue" evidence="1">
    <location>
        <position position="1"/>
    </location>
</feature>
<name>A0A0S3RLQ4_PHAAN</name>
<dbReference type="EMBL" id="AP015036">
    <property type="protein sequence ID" value="BAT81522.1"/>
    <property type="molecule type" value="Genomic_DNA"/>
</dbReference>
<evidence type="ECO:0000313" key="2">
    <source>
        <dbReference type="Proteomes" id="UP000291084"/>
    </source>
</evidence>
<keyword evidence="2" id="KW-1185">Reference proteome</keyword>
<dbReference type="AlphaFoldDB" id="A0A0S3RLQ4"/>
<accession>A0A0S3RLQ4</accession>
<protein>
    <submittedName>
        <fullName evidence="1">Uncharacterized protein</fullName>
    </submittedName>
</protein>
<proteinExistence type="predicted"/>
<dbReference type="Proteomes" id="UP000291084">
    <property type="component" value="Chromosome 3"/>
</dbReference>
<evidence type="ECO:0000313" key="1">
    <source>
        <dbReference type="EMBL" id="BAT81522.1"/>
    </source>
</evidence>
<gene>
    <name evidence="1" type="primary">Vigan.03G126300</name>
    <name evidence="1" type="ORF">VIGAN_03126300</name>
</gene>
<organism evidence="1 2">
    <name type="scientific">Vigna angularis var. angularis</name>
    <dbReference type="NCBI Taxonomy" id="157739"/>
    <lineage>
        <taxon>Eukaryota</taxon>
        <taxon>Viridiplantae</taxon>
        <taxon>Streptophyta</taxon>
        <taxon>Embryophyta</taxon>
        <taxon>Tracheophyta</taxon>
        <taxon>Spermatophyta</taxon>
        <taxon>Magnoliopsida</taxon>
        <taxon>eudicotyledons</taxon>
        <taxon>Gunneridae</taxon>
        <taxon>Pentapetalae</taxon>
        <taxon>rosids</taxon>
        <taxon>fabids</taxon>
        <taxon>Fabales</taxon>
        <taxon>Fabaceae</taxon>
        <taxon>Papilionoideae</taxon>
        <taxon>50 kb inversion clade</taxon>
        <taxon>NPAAA clade</taxon>
        <taxon>indigoferoid/millettioid clade</taxon>
        <taxon>Phaseoleae</taxon>
        <taxon>Vigna</taxon>
    </lineage>
</organism>